<reference evidence="3" key="1">
    <citation type="journal article" date="2019" name="Int. J. Syst. Evol. Microbiol.">
        <title>The Global Catalogue of Microorganisms (GCM) 10K type strain sequencing project: providing services to taxonomists for standard genome sequencing and annotation.</title>
        <authorList>
            <consortium name="The Broad Institute Genomics Platform"/>
            <consortium name="The Broad Institute Genome Sequencing Center for Infectious Disease"/>
            <person name="Wu L."/>
            <person name="Ma J."/>
        </authorList>
    </citation>
    <scope>NUCLEOTIDE SEQUENCE [LARGE SCALE GENOMIC DNA]</scope>
    <source>
        <strain evidence="3">JCM 9651</strain>
    </source>
</reference>
<keyword evidence="3" id="KW-1185">Reference proteome</keyword>
<gene>
    <name evidence="2" type="ORF">GCM10020367_55110</name>
</gene>
<evidence type="ECO:0000256" key="1">
    <source>
        <dbReference type="SAM" id="MobiDB-lite"/>
    </source>
</evidence>
<organism evidence="2 3">
    <name type="scientific">Streptomyces sannanensis</name>
    <dbReference type="NCBI Taxonomy" id="285536"/>
    <lineage>
        <taxon>Bacteria</taxon>
        <taxon>Bacillati</taxon>
        <taxon>Actinomycetota</taxon>
        <taxon>Actinomycetes</taxon>
        <taxon>Kitasatosporales</taxon>
        <taxon>Streptomycetaceae</taxon>
        <taxon>Streptomyces</taxon>
    </lineage>
</organism>
<dbReference type="EMBL" id="BAAAYL010000001">
    <property type="protein sequence ID" value="GAA3377838.1"/>
    <property type="molecule type" value="Genomic_DNA"/>
</dbReference>
<feature type="region of interest" description="Disordered" evidence="1">
    <location>
        <begin position="14"/>
        <end position="66"/>
    </location>
</feature>
<accession>A0ABP6SIY5</accession>
<comment type="caution">
    <text evidence="2">The sequence shown here is derived from an EMBL/GenBank/DDBJ whole genome shotgun (WGS) entry which is preliminary data.</text>
</comment>
<name>A0ABP6SIY5_9ACTN</name>
<sequence>MTVQYEGDMRCNRRKPASLDLTDAGNVVPARRHMTDPLPATDRDHRHVAPPTDHPYFRVRPHDPDR</sequence>
<dbReference type="Proteomes" id="UP001499990">
    <property type="component" value="Unassembled WGS sequence"/>
</dbReference>
<evidence type="ECO:0000313" key="3">
    <source>
        <dbReference type="Proteomes" id="UP001499990"/>
    </source>
</evidence>
<proteinExistence type="predicted"/>
<evidence type="ECO:0000313" key="2">
    <source>
        <dbReference type="EMBL" id="GAA3377838.1"/>
    </source>
</evidence>
<protein>
    <submittedName>
        <fullName evidence="2">Uncharacterized protein</fullName>
    </submittedName>
</protein>